<protein>
    <submittedName>
        <fullName evidence="2">Uncharacterized protein</fullName>
    </submittedName>
</protein>
<feature type="compositionally biased region" description="Acidic residues" evidence="1">
    <location>
        <begin position="387"/>
        <end position="396"/>
    </location>
</feature>
<feature type="compositionally biased region" description="Low complexity" evidence="1">
    <location>
        <begin position="267"/>
        <end position="296"/>
    </location>
</feature>
<reference evidence="2" key="1">
    <citation type="submission" date="2014-11" db="EMBL/GenBank/DDBJ databases">
        <authorList>
            <person name="Otto D Thomas"/>
            <person name="Naeem Raeece"/>
        </authorList>
    </citation>
    <scope>NUCLEOTIDE SEQUENCE</scope>
</reference>
<gene>
    <name evidence="2" type="ORF">Cvel_23554</name>
</gene>
<evidence type="ECO:0000256" key="1">
    <source>
        <dbReference type="SAM" id="MobiDB-lite"/>
    </source>
</evidence>
<evidence type="ECO:0000313" key="2">
    <source>
        <dbReference type="EMBL" id="CEM34880.1"/>
    </source>
</evidence>
<accession>A0A0G4GVJ3</accession>
<organism evidence="2">
    <name type="scientific">Chromera velia CCMP2878</name>
    <dbReference type="NCBI Taxonomy" id="1169474"/>
    <lineage>
        <taxon>Eukaryota</taxon>
        <taxon>Sar</taxon>
        <taxon>Alveolata</taxon>
        <taxon>Colpodellida</taxon>
        <taxon>Chromeraceae</taxon>
        <taxon>Chromera</taxon>
    </lineage>
</organism>
<sequence length="537" mass="56800">MNVTLMDKKGKIFALLQNVTVRQMDLTPPVDSFPELRWEVNWLPRFAAPEGAQGVPLVPSDGAKPLLFVSSPTEAVVAAMKAALRGDHEFHLLGALPGGLELESLIGDGKFGAVVSLAGIAPPQLGGGAEEEEVIGAVGELLASSRAMNNIPVAAPATTPAKFAPVLVLTKGHWAVLLFDKQQESGPPSRFLNRTSNRISVSLTDVEGDCCQGWDGATAVLAERTTTASDVLTRAFSSTAAPAASATASPQKPLFHSQSSDVQNCTNKSSSSNRNTNSSSSSSSSSSSASSAPAASLHDGVTGGFDLRLWRSPASENVAGKPGVLRASDSTRALAANGLAGDIKASNSTRALGSRERACVSSARVPPLTTRGCSQALSLPVAHEIIEVEDSDEEEASPPSETLPGTRRETRGVEIPLTADDLRTLQPQMWINDSIVQFLNKELEKDKYPESYEMGYRVSEELVTTEFVAPVPSQTNTWDCGLFSCRFVSEFVLSCVSNGPLAERLEDLAVAPASEREALTTEVQGLWRVSQPSVTTL</sequence>
<dbReference type="SUPFAM" id="SSF54001">
    <property type="entry name" value="Cysteine proteinases"/>
    <property type="match status" value="1"/>
</dbReference>
<feature type="region of interest" description="Disordered" evidence="1">
    <location>
        <begin position="387"/>
        <end position="411"/>
    </location>
</feature>
<dbReference type="Gene3D" id="1.10.418.20">
    <property type="match status" value="1"/>
</dbReference>
<dbReference type="AlphaFoldDB" id="A0A0G4GVJ3"/>
<name>A0A0G4GVJ3_9ALVE</name>
<proteinExistence type="predicted"/>
<dbReference type="VEuPathDB" id="CryptoDB:Cvel_23554"/>
<feature type="compositionally biased region" description="Polar residues" evidence="1">
    <location>
        <begin position="256"/>
        <end position="266"/>
    </location>
</feature>
<dbReference type="EMBL" id="CDMZ01001592">
    <property type="protein sequence ID" value="CEM34880.1"/>
    <property type="molecule type" value="Genomic_DNA"/>
</dbReference>
<feature type="region of interest" description="Disordered" evidence="1">
    <location>
        <begin position="242"/>
        <end position="297"/>
    </location>
</feature>
<dbReference type="InterPro" id="IPR038765">
    <property type="entry name" value="Papain-like_cys_pep_sf"/>
</dbReference>